<dbReference type="Proteomes" id="UP001589870">
    <property type="component" value="Unassembled WGS sequence"/>
</dbReference>
<keyword evidence="2 4" id="KW-0808">Transferase</keyword>
<dbReference type="EMBL" id="JBHMQT010000032">
    <property type="protein sequence ID" value="MFC0863594.1"/>
    <property type="molecule type" value="Genomic_DNA"/>
</dbReference>
<evidence type="ECO:0000256" key="1">
    <source>
        <dbReference type="ARBA" id="ARBA00006383"/>
    </source>
</evidence>
<dbReference type="InterPro" id="IPR003679">
    <property type="entry name" value="Amioglycoside_AcTrfase"/>
</dbReference>
<evidence type="ECO:0000313" key="6">
    <source>
        <dbReference type="Proteomes" id="UP001589870"/>
    </source>
</evidence>
<gene>
    <name evidence="5" type="ORF">ACFHYQ_14930</name>
</gene>
<proteinExistence type="inferred from homology"/>
<comment type="similarity">
    <text evidence="1 4">Belongs to the antibiotic N-acetyltransferase family.</text>
</comment>
<keyword evidence="6" id="KW-1185">Reference proteome</keyword>
<reference evidence="5 6" key="1">
    <citation type="submission" date="2024-09" db="EMBL/GenBank/DDBJ databases">
        <authorList>
            <person name="Sun Q."/>
            <person name="Mori K."/>
        </authorList>
    </citation>
    <scope>NUCLEOTIDE SEQUENCE [LARGE SCALE GENOMIC DNA]</scope>
    <source>
        <strain evidence="5 6">TBRC 1851</strain>
    </source>
</reference>
<dbReference type="PANTHER" id="PTHR11104:SF0">
    <property type="entry name" value="SPBETA PROPHAGE-DERIVED AMINOGLYCOSIDE N(3')-ACETYLTRANSFERASE-LIKE PROTEIN YOKD"/>
    <property type="match status" value="1"/>
</dbReference>
<dbReference type="RefSeq" id="WP_394301731.1">
    <property type="nucleotide sequence ID" value="NZ_JBHMQT010000032.1"/>
</dbReference>
<dbReference type="PANTHER" id="PTHR11104">
    <property type="entry name" value="AMINOGLYCOSIDE N3-ACETYLTRANSFERASE"/>
    <property type="match status" value="1"/>
</dbReference>
<keyword evidence="3 4" id="KW-0012">Acyltransferase</keyword>
<dbReference type="SUPFAM" id="SSF110710">
    <property type="entry name" value="TTHA0583/YokD-like"/>
    <property type="match status" value="1"/>
</dbReference>
<protein>
    <recommendedName>
        <fullName evidence="4">Aminoglycoside N(3)-acetyltransferase</fullName>
        <ecNumber evidence="4">2.3.1.-</ecNumber>
    </recommendedName>
</protein>
<organism evidence="5 6">
    <name type="scientific">Sphaerimonospora cavernae</name>
    <dbReference type="NCBI Taxonomy" id="1740611"/>
    <lineage>
        <taxon>Bacteria</taxon>
        <taxon>Bacillati</taxon>
        <taxon>Actinomycetota</taxon>
        <taxon>Actinomycetes</taxon>
        <taxon>Streptosporangiales</taxon>
        <taxon>Streptosporangiaceae</taxon>
        <taxon>Sphaerimonospora</taxon>
    </lineage>
</organism>
<dbReference type="Pfam" id="PF02522">
    <property type="entry name" value="Antibiotic_NAT"/>
    <property type="match status" value="1"/>
</dbReference>
<accession>A0ABV6U6D7</accession>
<evidence type="ECO:0000256" key="3">
    <source>
        <dbReference type="ARBA" id="ARBA00023315"/>
    </source>
</evidence>
<evidence type="ECO:0000256" key="2">
    <source>
        <dbReference type="ARBA" id="ARBA00022679"/>
    </source>
</evidence>
<evidence type="ECO:0000313" key="5">
    <source>
        <dbReference type="EMBL" id="MFC0863594.1"/>
    </source>
</evidence>
<name>A0ABV6U6D7_9ACTN</name>
<comment type="caution">
    <text evidence="5">The sequence shown here is derived from an EMBL/GenBank/DDBJ whole genome shotgun (WGS) entry which is preliminary data.</text>
</comment>
<dbReference type="EC" id="2.3.1.-" evidence="4"/>
<comment type="catalytic activity">
    <reaction evidence="4">
        <text>a 2-deoxystreptamine antibiotic + acetyl-CoA = an N(3)-acetyl-2-deoxystreptamine antibiotic + CoA + H(+)</text>
        <dbReference type="Rhea" id="RHEA:12665"/>
        <dbReference type="ChEBI" id="CHEBI:15378"/>
        <dbReference type="ChEBI" id="CHEBI:57287"/>
        <dbReference type="ChEBI" id="CHEBI:57288"/>
        <dbReference type="ChEBI" id="CHEBI:57921"/>
        <dbReference type="ChEBI" id="CHEBI:77452"/>
        <dbReference type="EC" id="2.3.1.81"/>
    </reaction>
</comment>
<evidence type="ECO:0000256" key="4">
    <source>
        <dbReference type="RuleBase" id="RU365031"/>
    </source>
</evidence>
<dbReference type="InterPro" id="IPR028345">
    <property type="entry name" value="Antibiotic_NAT-like"/>
</dbReference>
<keyword evidence="4" id="KW-0046">Antibiotic resistance</keyword>
<sequence length="271" mass="28732">MDRSLPHTVRSLSADLRALGLTAGDVVLLHSSMRSLGFVAGGAQGVVQALLDVLGPEGTLVVPTHTPENTDPADWRHPPVPEAWWPVIREGTPGFDPLRTPSRWMGVIAETARTWPGALRSGHPQVSFAAIGQHASEIVGGHQLDDALGERSPLGAVYRLDGRVLLLGCGHASNTSLHLAEWRQVSPPRARTGSAILRPDGASQWTTWGDVVPDEDDFDQLGADFEATGAAVIGRVGDAPARLMGQRALVDFATAWMAAHRPAAATAKLNS</sequence>